<dbReference type="InterPro" id="IPR029044">
    <property type="entry name" value="Nucleotide-diphossugar_trans"/>
</dbReference>
<evidence type="ECO:0000313" key="4">
    <source>
        <dbReference type="Proteomes" id="UP000234271"/>
    </source>
</evidence>
<reference evidence="4" key="1">
    <citation type="submission" date="2016-12" db="EMBL/GenBank/DDBJ databases">
        <title>Complete Genome Sequence of Beggiatoa leptomitiformis D-401.</title>
        <authorList>
            <person name="Fomenkov A."/>
            <person name="Vincze T."/>
            <person name="Grabovich M."/>
            <person name="Anton B.P."/>
            <person name="Dubinina G."/>
            <person name="Orlova M."/>
            <person name="Belousova E."/>
            <person name="Roberts R.J."/>
        </authorList>
    </citation>
    <scope>NUCLEOTIDE SEQUENCE [LARGE SCALE GENOMIC DNA]</scope>
    <source>
        <strain evidence="4">D-401</strain>
    </source>
</reference>
<dbReference type="SUPFAM" id="SSF53756">
    <property type="entry name" value="UDP-Glycosyltransferase/glycogen phosphorylase"/>
    <property type="match status" value="1"/>
</dbReference>
<gene>
    <name evidence="3" type="ORF">BLE401_16825</name>
</gene>
<name>A0A2N9YI34_9GAMM</name>
<dbReference type="SUPFAM" id="SSF53448">
    <property type="entry name" value="Nucleotide-diphospho-sugar transferases"/>
    <property type="match status" value="1"/>
</dbReference>
<keyword evidence="3" id="KW-0808">Transferase</keyword>
<dbReference type="RefSeq" id="WP_062151241.1">
    <property type="nucleotide sequence ID" value="NZ_CP012373.2"/>
</dbReference>
<dbReference type="CDD" id="cd03801">
    <property type="entry name" value="GT4_PimA-like"/>
    <property type="match status" value="1"/>
</dbReference>
<dbReference type="PANTHER" id="PTHR43685">
    <property type="entry name" value="GLYCOSYLTRANSFERASE"/>
    <property type="match status" value="1"/>
</dbReference>
<evidence type="ECO:0000313" key="3">
    <source>
        <dbReference type="EMBL" id="AUI70198.1"/>
    </source>
</evidence>
<evidence type="ECO:0000256" key="1">
    <source>
        <dbReference type="SAM" id="Coils"/>
    </source>
</evidence>
<dbReference type="Pfam" id="PF13692">
    <property type="entry name" value="Glyco_trans_1_4"/>
    <property type="match status" value="1"/>
</dbReference>
<dbReference type="Proteomes" id="UP000234271">
    <property type="component" value="Chromosome"/>
</dbReference>
<dbReference type="EMBL" id="CP018889">
    <property type="protein sequence ID" value="AUI70198.1"/>
    <property type="molecule type" value="Genomic_DNA"/>
</dbReference>
<sequence>MLKIRRRRTTTVALRLSIIIRTKDRPQLLTRSLRSLTEQKRRPDEIIVVNDGGVALDDVIAQFPDLNLHLINHATSQGRAKAGNIGVLAAQGDMIGFLDDDDIYLSDHLQRLEQVTLHFDAPVVYSGCRLMQRDLLGETVLLQENPLKVFNDGFDANRLRYENYIPLINLLIDRDLWLELNGFDEQFDAFEDWDMLIRLSTHCRFYHLNRITTEYAVWGNSQITREMDKTRWHAAYQQIIAKHILSLTEEQQLNVLTDYWMISQERRATAQDAQQDKYELQYKLQEKQLETLQLQNQLLEHREQSTAMQNRYENEYSIVRERYETEYTKLQALYNEQTQKFAQQETYFYQQQTALQQQLVTVQTAFTALQEEYSHAQQKSAKQINRLQITLAQVEEEASDLQQRAIQREQHTQQLQNTLHQLSKEITVGMGRPAFDRLLERYPHAYTLASSPDSVLSDYQHLTEWIRNKVSELTAWEQHQQQQFIPAITEDYQRLQAHIMELLHHLTTSRWHFVRRYRGLAEAVGHQAQQLHQHVEGYVNATSHIAKQLALTSVQKQGLTLPIPKPRPLSTVYPTYMCIAGSVEKPQFMEGVAKLGTIPFFLLPEKPLVFTTYCALNNFFRIDLLLATCVRVNPSRVRVLIRLLDTGDVVRDISFEAMEVFDNRYYPVFFEPLTDSMDKTYQIEIESPDATDSTCIAVWCHPNKPVINQSQQLSDVVIDTTPHLLPKWLTQKLLDLPFPDTLGQANAPHLFFITELVPSTLLLTLHNLITHLGEALARTKTQGQLVLSGTVSGEIQRYCQHHGITVLQTHTFLEDLRGMQQHSSGHQLLWRIAVTALPDESLIQQAIDIFTQTNVALLVPAEQQSNGIIRAGYAVVLSEGIIHCAPTGENIHHPYHRFEREIQAGNSTLITLRANSLKNANLERLNAYSTSLYQLTDLIWQLREQGLSSHYQATFCYYHEQASLYFTEAELNTDARHFYHHWQAALPTKHTFFANSLDAVINPYTKPSILVIDATLPTFDEDSGSLRMYCWLKMMVTMGYRVTFFADNQDGNPKYRHPLEQHGVEVFYGNYSIADALAHRHFNYAIICRVDVGHRYIPFVRLVSPKTKILYDTVDIHYVRELRRAEIENDPELVIHAHALKRKELANCLLADHVLTVTDDDGQHLQQELPNLAYSLVPNIHLPVPPAPTSYAERDGLVFIGNYNHQPNEDAVYYFIEHVLPKVQARLPDIKLYILGSHLRDKMRTLANQHIKIIGWVDKVDPEFAQRRVFVSYLRYGAGMKGKLGQALTLGLPVVSTTIGAEGMGLLHGETALIADDPDSFAEAVCRLYTDAGLWEKLANNGREYIEEHYGETAIKRYLQTLFERVKPT</sequence>
<accession>A0A2N9YI34</accession>
<dbReference type="PANTHER" id="PTHR43685:SF2">
    <property type="entry name" value="GLYCOSYLTRANSFERASE 2-LIKE DOMAIN-CONTAINING PROTEIN"/>
    <property type="match status" value="1"/>
</dbReference>
<dbReference type="Pfam" id="PF00535">
    <property type="entry name" value="Glycos_transf_2"/>
    <property type="match status" value="1"/>
</dbReference>
<dbReference type="InterPro" id="IPR050834">
    <property type="entry name" value="Glycosyltransf_2"/>
</dbReference>
<keyword evidence="1" id="KW-0175">Coiled coil</keyword>
<organism evidence="3 4">
    <name type="scientific">Beggiatoa leptomitoformis</name>
    <dbReference type="NCBI Taxonomy" id="288004"/>
    <lineage>
        <taxon>Bacteria</taxon>
        <taxon>Pseudomonadati</taxon>
        <taxon>Pseudomonadota</taxon>
        <taxon>Gammaproteobacteria</taxon>
        <taxon>Thiotrichales</taxon>
        <taxon>Thiotrichaceae</taxon>
        <taxon>Beggiatoa</taxon>
    </lineage>
</organism>
<dbReference type="Gene3D" id="3.40.50.2000">
    <property type="entry name" value="Glycogen Phosphorylase B"/>
    <property type="match status" value="1"/>
</dbReference>
<keyword evidence="4" id="KW-1185">Reference proteome</keyword>
<feature type="coiled-coil region" evidence="1">
    <location>
        <begin position="377"/>
        <end position="411"/>
    </location>
</feature>
<evidence type="ECO:0000259" key="2">
    <source>
        <dbReference type="Pfam" id="PF00535"/>
    </source>
</evidence>
<dbReference type="Gene3D" id="3.90.550.10">
    <property type="entry name" value="Spore Coat Polysaccharide Biosynthesis Protein SpsA, Chain A"/>
    <property type="match status" value="1"/>
</dbReference>
<dbReference type="GO" id="GO:0016740">
    <property type="term" value="F:transferase activity"/>
    <property type="evidence" value="ECO:0007669"/>
    <property type="project" value="UniProtKB-KW"/>
</dbReference>
<dbReference type="InterPro" id="IPR001173">
    <property type="entry name" value="Glyco_trans_2-like"/>
</dbReference>
<feature type="domain" description="Glycosyltransferase 2-like" evidence="2">
    <location>
        <begin position="17"/>
        <end position="112"/>
    </location>
</feature>
<dbReference type="OrthoDB" id="9807209at2"/>
<proteinExistence type="predicted"/>
<protein>
    <submittedName>
        <fullName evidence="3">Glycosyltransferase</fullName>
    </submittedName>
</protein>
<feature type="coiled-coil region" evidence="1">
    <location>
        <begin position="270"/>
        <end position="340"/>
    </location>
</feature>